<dbReference type="CDD" id="cd06224">
    <property type="entry name" value="REM"/>
    <property type="match status" value="1"/>
</dbReference>
<feature type="region of interest" description="Disordered" evidence="3">
    <location>
        <begin position="624"/>
        <end position="661"/>
    </location>
</feature>
<dbReference type="SUPFAM" id="SSF48366">
    <property type="entry name" value="Ras GEF"/>
    <property type="match status" value="1"/>
</dbReference>
<evidence type="ECO:0000313" key="6">
    <source>
        <dbReference type="EMBL" id="KAJ1923502.1"/>
    </source>
</evidence>
<feature type="region of interest" description="Disordered" evidence="3">
    <location>
        <begin position="854"/>
        <end position="873"/>
    </location>
</feature>
<name>A0A9W8DSQ1_9FUNG</name>
<dbReference type="EMBL" id="JANBPT010000330">
    <property type="protein sequence ID" value="KAJ1923502.1"/>
    <property type="molecule type" value="Genomic_DNA"/>
</dbReference>
<dbReference type="Gene3D" id="1.20.870.10">
    <property type="entry name" value="Son of sevenless (SoS) protein Chain: S domain 1"/>
    <property type="match status" value="1"/>
</dbReference>
<dbReference type="GO" id="GO:0005886">
    <property type="term" value="C:plasma membrane"/>
    <property type="evidence" value="ECO:0007669"/>
    <property type="project" value="TreeGrafter"/>
</dbReference>
<feature type="region of interest" description="Disordered" evidence="3">
    <location>
        <begin position="183"/>
        <end position="207"/>
    </location>
</feature>
<dbReference type="Gene3D" id="1.10.840.10">
    <property type="entry name" value="Ras guanine-nucleotide exchange factors catalytic domain"/>
    <property type="match status" value="1"/>
</dbReference>
<dbReference type="InterPro" id="IPR023578">
    <property type="entry name" value="Ras_GEF_dom_sf"/>
</dbReference>
<evidence type="ECO:0000259" key="4">
    <source>
        <dbReference type="PROSITE" id="PS50009"/>
    </source>
</evidence>
<dbReference type="Proteomes" id="UP001150569">
    <property type="component" value="Unassembled WGS sequence"/>
</dbReference>
<feature type="compositionally biased region" description="Acidic residues" evidence="3">
    <location>
        <begin position="627"/>
        <end position="637"/>
    </location>
</feature>
<keyword evidence="7" id="KW-1185">Reference proteome</keyword>
<dbReference type="GO" id="GO:0007265">
    <property type="term" value="P:Ras protein signal transduction"/>
    <property type="evidence" value="ECO:0007669"/>
    <property type="project" value="TreeGrafter"/>
</dbReference>
<dbReference type="SMART" id="SM00229">
    <property type="entry name" value="RasGEFN"/>
    <property type="match status" value="1"/>
</dbReference>
<feature type="compositionally biased region" description="Basic and acidic residues" evidence="3">
    <location>
        <begin position="185"/>
        <end position="194"/>
    </location>
</feature>
<dbReference type="InterPro" id="IPR001895">
    <property type="entry name" value="RASGEF_cat_dom"/>
</dbReference>
<evidence type="ECO:0000256" key="2">
    <source>
        <dbReference type="PROSITE-ProRule" id="PRU00168"/>
    </source>
</evidence>
<evidence type="ECO:0000259" key="5">
    <source>
        <dbReference type="PROSITE" id="PS50212"/>
    </source>
</evidence>
<evidence type="ECO:0000256" key="1">
    <source>
        <dbReference type="ARBA" id="ARBA00022658"/>
    </source>
</evidence>
<dbReference type="InterPro" id="IPR000651">
    <property type="entry name" value="Ras-like_Gua-exchang_fac_N"/>
</dbReference>
<protein>
    <recommendedName>
        <fullName evidence="8">Ras GEF</fullName>
    </recommendedName>
</protein>
<dbReference type="Pfam" id="PF00618">
    <property type="entry name" value="RasGEF_N"/>
    <property type="match status" value="1"/>
</dbReference>
<gene>
    <name evidence="6" type="ORF">IWQ60_005847</name>
</gene>
<evidence type="ECO:0000256" key="3">
    <source>
        <dbReference type="SAM" id="MobiDB-lite"/>
    </source>
</evidence>
<dbReference type="InterPro" id="IPR008937">
    <property type="entry name" value="Ras-like_GEF"/>
</dbReference>
<dbReference type="GO" id="GO:0005085">
    <property type="term" value="F:guanyl-nucleotide exchange factor activity"/>
    <property type="evidence" value="ECO:0007669"/>
    <property type="project" value="UniProtKB-KW"/>
</dbReference>
<organism evidence="6 7">
    <name type="scientific">Tieghemiomyces parasiticus</name>
    <dbReference type="NCBI Taxonomy" id="78921"/>
    <lineage>
        <taxon>Eukaryota</taxon>
        <taxon>Fungi</taxon>
        <taxon>Fungi incertae sedis</taxon>
        <taxon>Zoopagomycota</taxon>
        <taxon>Kickxellomycotina</taxon>
        <taxon>Dimargaritomycetes</taxon>
        <taxon>Dimargaritales</taxon>
        <taxon>Dimargaritaceae</taxon>
        <taxon>Tieghemiomyces</taxon>
    </lineage>
</organism>
<feature type="domain" description="N-terminal Ras-GEF" evidence="5">
    <location>
        <begin position="385"/>
        <end position="505"/>
    </location>
</feature>
<dbReference type="PANTHER" id="PTHR23113:SF348">
    <property type="entry name" value="GUANYL-NUCLEOTIDE EXCHANGE FACTOR RASGEF, PUTATIVE (AFU_ORTHOLOGUE AFUA_1G04700)-RELATED"/>
    <property type="match status" value="1"/>
</dbReference>
<dbReference type="OrthoDB" id="546434at2759"/>
<evidence type="ECO:0008006" key="8">
    <source>
        <dbReference type="Google" id="ProtNLM"/>
    </source>
</evidence>
<feature type="compositionally biased region" description="Low complexity" evidence="3">
    <location>
        <begin position="1223"/>
        <end position="1238"/>
    </location>
</feature>
<reference evidence="6" key="1">
    <citation type="submission" date="2022-07" db="EMBL/GenBank/DDBJ databases">
        <title>Phylogenomic reconstructions and comparative analyses of Kickxellomycotina fungi.</title>
        <authorList>
            <person name="Reynolds N.K."/>
            <person name="Stajich J.E."/>
            <person name="Barry K."/>
            <person name="Grigoriev I.V."/>
            <person name="Crous P."/>
            <person name="Smith M.E."/>
        </authorList>
    </citation>
    <scope>NUCLEOTIDE SEQUENCE</scope>
    <source>
        <strain evidence="6">RSA 861</strain>
    </source>
</reference>
<dbReference type="PROSITE" id="PS50009">
    <property type="entry name" value="RASGEF_CAT"/>
    <property type="match status" value="1"/>
</dbReference>
<dbReference type="PANTHER" id="PTHR23113">
    <property type="entry name" value="GUANINE NUCLEOTIDE EXCHANGE FACTOR"/>
    <property type="match status" value="1"/>
</dbReference>
<feature type="compositionally biased region" description="Low complexity" evidence="3">
    <location>
        <begin position="857"/>
        <end position="869"/>
    </location>
</feature>
<dbReference type="SMART" id="SM00147">
    <property type="entry name" value="RasGEF"/>
    <property type="match status" value="1"/>
</dbReference>
<feature type="compositionally biased region" description="Polar residues" evidence="3">
    <location>
        <begin position="638"/>
        <end position="661"/>
    </location>
</feature>
<feature type="compositionally biased region" description="Polar residues" evidence="3">
    <location>
        <begin position="195"/>
        <end position="207"/>
    </location>
</feature>
<proteinExistence type="predicted"/>
<evidence type="ECO:0000313" key="7">
    <source>
        <dbReference type="Proteomes" id="UP001150569"/>
    </source>
</evidence>
<sequence length="1313" mass="143411">MQLVLSKSWGPEKLLGSYLVPSHRLFLDSRCHSSPFPSSSVDCWLIILSDYHGRVLCVTVSDLPSVLRIIRVLKRILQDPAPFVLADFQPNVVTPSLLDEAHWYLQTRGDPSARSTEHGHVLTTIASVSDGRRAGITYCPQEDSLHFSPNAAHDLMRLAVGRIDEAHVFDHLDDQLAGTVSVSEATHDDGDPSDPRSSQPLSISARSSVEPFSLSQITIPSISPLMTSFEHSDHWIPADLEALSLNTTIDTPGPTSLTGSGLSRGLAPDCYTAAKVTTIRPITPNPPMAAATLDHQLTAPPRPHAPLPATAFNPAHLPAPTTVGDLEVQFPLGFLNQRSIERPMTEYRAWMCANHEQLPTLPGAGQMPPVASSGLAHPLVSQVKVAPTGVAVALPNLLDRLVGPGVYSDIRFINIFLLTYQRFTSPRRLLVALLQRFLVAGELNTKPSLSAQLRICYVLGLWATDYWVDFTGAEVRFLDGAGRRVSSDSRCSARQRTDSLDLDAVDFGSDLRPLVHALVKAPGMAPGLRLACRKLAEILFADSPALKEDDPPLPLTVLLDAYAARASRPSSAWVPSVESETMSRCSSAEVFLSVEDFHGLSAHSSPTAMILDNTAAALAWRRSNGDGEYDGDEDGVESNESTVGAPTAVPSTSFPRRSDQSAASVRTIVSREQILAATMAKLTQAAPSTASLAARRGQTGFTLAVPPPPAFTDPDPAASPPYSAFRTARAFTPGPYLLSPPPPTTPFFDAPTSPRSVSYHADMYPSRPSYASDWTDMNADLAELSQYEATGGNATANHPEPHKLSKTQRFTQFTLGRFPRSSRPVVPPSATMVPHPSSTLGDFFSRFSRKHSHAFHSEPTSQPLSTSSSQEDHFVRDHHANEPVDNPFPVEPEIHAATSTGEGKRMAHLAKTLRLKKTSLHLPRASLSAATHRRQNTQATPAANTTPPTPVAGPRPLSAVVEQKLHHLRSLPPHVFQLTDPEAVARQLTYVEGRLFLDVDPRHLLRYIWKPPGPVATTVDTTTLTSTLGGDHPGHCGAAAATGNPRKDKRQFYRSVAPAFEHFNYISAWVASKILSQSCHSERAKLVRYFLDVAEALLVLHNFNTLMAVMAGLKSHAVYRLHRTFDLVHQDPADVARLERLHHITSPERHYLGYHEQLQRAALPCIPFMGCALRDLVVIDESLLERRRSGRHLSPSTVTATMPTAPDQASVGDVKKSYWVPPSSSMSSSSASSSASASRPTDADSPRQQPELFWRKFEFIGDIILLFRKLQRNYAAECQIQPDDALIELLMSQPCLDEEELHALSIHREPRQT</sequence>
<dbReference type="Pfam" id="PF00617">
    <property type="entry name" value="RasGEF"/>
    <property type="match status" value="1"/>
</dbReference>
<feature type="region of interest" description="Disordered" evidence="3">
    <location>
        <begin position="927"/>
        <end position="954"/>
    </location>
</feature>
<dbReference type="InterPro" id="IPR036964">
    <property type="entry name" value="RASGEF_cat_dom_sf"/>
</dbReference>
<dbReference type="PROSITE" id="PS50212">
    <property type="entry name" value="RASGEF_NTER"/>
    <property type="match status" value="1"/>
</dbReference>
<feature type="compositionally biased region" description="Low complexity" evidence="3">
    <location>
        <begin position="936"/>
        <end position="946"/>
    </location>
</feature>
<keyword evidence="1 2" id="KW-0344">Guanine-nucleotide releasing factor</keyword>
<accession>A0A9W8DSQ1</accession>
<feature type="domain" description="Ras-GEF" evidence="4">
    <location>
        <begin position="980"/>
        <end position="1251"/>
    </location>
</feature>
<feature type="region of interest" description="Disordered" evidence="3">
    <location>
        <begin position="1190"/>
        <end position="1247"/>
    </location>
</feature>
<comment type="caution">
    <text evidence="6">The sequence shown here is derived from an EMBL/GenBank/DDBJ whole genome shotgun (WGS) entry which is preliminary data.</text>
</comment>